<organism evidence="1">
    <name type="scientific">viral metagenome</name>
    <dbReference type="NCBI Taxonomy" id="1070528"/>
    <lineage>
        <taxon>unclassified sequences</taxon>
        <taxon>metagenomes</taxon>
        <taxon>organismal metagenomes</taxon>
    </lineage>
</organism>
<dbReference type="EMBL" id="MN739048">
    <property type="protein sequence ID" value="QHS85687.1"/>
    <property type="molecule type" value="Genomic_DNA"/>
</dbReference>
<dbReference type="SUPFAM" id="SSF56112">
    <property type="entry name" value="Protein kinase-like (PK-like)"/>
    <property type="match status" value="1"/>
</dbReference>
<evidence type="ECO:0000313" key="1">
    <source>
        <dbReference type="EMBL" id="QHS85687.1"/>
    </source>
</evidence>
<dbReference type="Gene3D" id="1.10.510.10">
    <property type="entry name" value="Transferase(Phosphotransferase) domain 1"/>
    <property type="match status" value="1"/>
</dbReference>
<name>A0A6C0B0G0_9ZZZZ</name>
<dbReference type="AlphaFoldDB" id="A0A6C0B0G0"/>
<proteinExistence type="predicted"/>
<evidence type="ECO:0008006" key="2">
    <source>
        <dbReference type="Google" id="ProtNLM"/>
    </source>
</evidence>
<dbReference type="InterPro" id="IPR011009">
    <property type="entry name" value="Kinase-like_dom_sf"/>
</dbReference>
<reference evidence="1" key="1">
    <citation type="journal article" date="2020" name="Nature">
        <title>Giant virus diversity and host interactions through global metagenomics.</title>
        <authorList>
            <person name="Schulz F."/>
            <person name="Roux S."/>
            <person name="Paez-Espino D."/>
            <person name="Jungbluth S."/>
            <person name="Walsh D.A."/>
            <person name="Denef V.J."/>
            <person name="McMahon K.D."/>
            <person name="Konstantinidis K.T."/>
            <person name="Eloe-Fadrosh E.A."/>
            <person name="Kyrpides N.C."/>
            <person name="Woyke T."/>
        </authorList>
    </citation>
    <scope>NUCLEOTIDE SEQUENCE</scope>
    <source>
        <strain evidence="1">GVMAG-M-3300009185-36</strain>
    </source>
</reference>
<sequence length="527" mass="59725">MKRKQTSELRTNPIPLSVGRSQYKSDLWTVTSPQPFFPPIECLFKTNSLERVQEYGIKLTDVMVQLKEETAILASGRSMGVHPKITMLLSPYKCMKGELGTFGLPMLSEHARETQSKLQSHNTAAYVGSILSIALSQSGCQHFPEVVGVFTGNALTHTIDISDDYEELSERPWFSQNIGKTFELRLDEHTGTPIEYTRSARLSLQLGEDAELSDIQELTVIHANAEAAEMTPVFREEEPDDDTESTSDVSTSYIFQIESASSSFDGSVCSDDSEDEPFAWATFKNVPVQITVMEKLEGTFYDLLKTNLESEKHFAWVAQIIFALAYAQRNFAFTHNDLHGNNVMFKKTDKEFLYYFHAGVTYKVPTYGYLLKIIDFDRGIGSIKLPGMKDAKVFMSDQFAASEEAGGQYNCQPFFTDKHKLIKPNPSFDLVRLATSLFWDLFPQGPEFDDYKEQPLFKLFIKWMKLEDDTSILFFKKNPKVDRYVGFSLYKAIARYSKDAIPRKEISELKCFIGDSVAGESCLVIDV</sequence>
<protein>
    <recommendedName>
        <fullName evidence="2">Protein kinase domain-containing protein</fullName>
    </recommendedName>
</protein>
<accession>A0A6C0B0G0</accession>